<organism evidence="2 3">
    <name type="scientific">Saguinus oedipus</name>
    <name type="common">Cotton-top tamarin</name>
    <name type="synonym">Oedipomidas oedipus</name>
    <dbReference type="NCBI Taxonomy" id="9490"/>
    <lineage>
        <taxon>Eukaryota</taxon>
        <taxon>Metazoa</taxon>
        <taxon>Chordata</taxon>
        <taxon>Craniata</taxon>
        <taxon>Vertebrata</taxon>
        <taxon>Euteleostomi</taxon>
        <taxon>Mammalia</taxon>
        <taxon>Eutheria</taxon>
        <taxon>Euarchontoglires</taxon>
        <taxon>Primates</taxon>
        <taxon>Haplorrhini</taxon>
        <taxon>Platyrrhini</taxon>
        <taxon>Cebidae</taxon>
        <taxon>Callitrichinae</taxon>
        <taxon>Saguinus</taxon>
    </lineage>
</organism>
<name>A0ABQ9WEN4_SAGOE</name>
<dbReference type="Proteomes" id="UP001266305">
    <property type="component" value="Unassembled WGS sequence"/>
</dbReference>
<evidence type="ECO:0000313" key="3">
    <source>
        <dbReference type="Proteomes" id="UP001266305"/>
    </source>
</evidence>
<sequence length="119" mass="12749">MRLGKEETQGILPTTLLPLKVNEAPPDKAPTIPRPDCGRPGRAKLARETALTEGSCRDALQTDPSPPSLIAAQAQLRPTGMSDASKLGIGTSPLSNNNQRGWGGKLRMNLKQFKTVGYE</sequence>
<feature type="region of interest" description="Disordered" evidence="1">
    <location>
        <begin position="21"/>
        <end position="41"/>
    </location>
</feature>
<accession>A0ABQ9WEN4</accession>
<keyword evidence="3" id="KW-1185">Reference proteome</keyword>
<gene>
    <name evidence="2" type="ORF">P7K49_001505</name>
</gene>
<comment type="caution">
    <text evidence="2">The sequence shown here is derived from an EMBL/GenBank/DDBJ whole genome shotgun (WGS) entry which is preliminary data.</text>
</comment>
<protein>
    <submittedName>
        <fullName evidence="2">Uncharacterized protein</fullName>
    </submittedName>
</protein>
<dbReference type="EMBL" id="JASSZA010000001">
    <property type="protein sequence ID" value="KAK2120119.1"/>
    <property type="molecule type" value="Genomic_DNA"/>
</dbReference>
<evidence type="ECO:0000313" key="2">
    <source>
        <dbReference type="EMBL" id="KAK2120119.1"/>
    </source>
</evidence>
<reference evidence="2 3" key="1">
    <citation type="submission" date="2023-05" db="EMBL/GenBank/DDBJ databases">
        <title>B98-5 Cell Line De Novo Hybrid Assembly: An Optical Mapping Approach.</title>
        <authorList>
            <person name="Kananen K."/>
            <person name="Auerbach J.A."/>
            <person name="Kautto E."/>
            <person name="Blachly J.S."/>
        </authorList>
    </citation>
    <scope>NUCLEOTIDE SEQUENCE [LARGE SCALE GENOMIC DNA]</scope>
    <source>
        <strain evidence="2">B95-8</strain>
        <tissue evidence="2">Cell line</tissue>
    </source>
</reference>
<feature type="region of interest" description="Disordered" evidence="1">
    <location>
        <begin position="76"/>
        <end position="103"/>
    </location>
</feature>
<evidence type="ECO:0000256" key="1">
    <source>
        <dbReference type="SAM" id="MobiDB-lite"/>
    </source>
</evidence>
<proteinExistence type="predicted"/>